<comment type="function">
    <text evidence="8 9">Intramembrane glycolipid transporter that operates in the biosynthetic pathway of dolichol-linked oligosaccharides, the glycan precursors employed in protein asparagine (N)-glycosylation. The sequential addition of sugars to dolichol pyrophosphate produces dolichol-linked oligosaccharides containing fourteen sugars, including two GlcNAcs, nine mannoses and three glucoses. Once assembled, the oligosaccharide is transferred from the lipid to nascent proteins by oligosaccharyltransferases. The assembly of dolichol-linked oligosaccharides begins on the cytosolic side of the endoplasmic reticulum membrane and finishes in its lumen. RFT1 could mediate the translocation of the cytosolically oriented intermediate DolPP-GlcNAc2Man5, produced by ALG11, into the ER lumen where dolichol-linked oligosaccharides assembly continues. However, the intramembrane lipid transporter activity could not be confirmed in vitro.</text>
</comment>
<dbReference type="Pfam" id="PF04506">
    <property type="entry name" value="Rft-1"/>
    <property type="match status" value="1"/>
</dbReference>
<evidence type="ECO:0000256" key="2">
    <source>
        <dbReference type="ARBA" id="ARBA00004922"/>
    </source>
</evidence>
<evidence type="ECO:0000256" key="3">
    <source>
        <dbReference type="ARBA" id="ARBA00010288"/>
    </source>
</evidence>
<evidence type="ECO:0000313" key="10">
    <source>
        <dbReference type="EMBL" id="KAH0630056.1"/>
    </source>
</evidence>
<feature type="transmembrane region" description="Helical" evidence="9">
    <location>
        <begin position="6"/>
        <end position="34"/>
    </location>
</feature>
<comment type="subcellular location">
    <subcellularLocation>
        <location evidence="1 9">Endoplasmic reticulum membrane</location>
        <topology evidence="1 9">Multi-pass membrane protein</topology>
    </subcellularLocation>
</comment>
<evidence type="ECO:0000256" key="9">
    <source>
        <dbReference type="RuleBase" id="RU365067"/>
    </source>
</evidence>
<evidence type="ECO:0000256" key="1">
    <source>
        <dbReference type="ARBA" id="ARBA00004477"/>
    </source>
</evidence>
<proteinExistence type="inferred from homology"/>
<evidence type="ECO:0000256" key="5">
    <source>
        <dbReference type="ARBA" id="ARBA00022824"/>
    </source>
</evidence>
<evidence type="ECO:0000256" key="8">
    <source>
        <dbReference type="ARBA" id="ARBA00045912"/>
    </source>
</evidence>
<keyword evidence="5" id="KW-0256">Endoplasmic reticulum</keyword>
<dbReference type="EMBL" id="JAIPUX010000439">
    <property type="protein sequence ID" value="KAH0630056.1"/>
    <property type="molecule type" value="Genomic_DNA"/>
</dbReference>
<protein>
    <recommendedName>
        <fullName evidence="9">Protein RFT1 homolog</fullName>
    </recommendedName>
</protein>
<dbReference type="Proteomes" id="UP000826234">
    <property type="component" value="Unassembled WGS sequence"/>
</dbReference>
<comment type="pathway">
    <text evidence="2">Protein modification; protein glycosylation.</text>
</comment>
<organism evidence="10 11">
    <name type="scientific">Phrynosoma platyrhinos</name>
    <name type="common">Desert horned lizard</name>
    <dbReference type="NCBI Taxonomy" id="52577"/>
    <lineage>
        <taxon>Eukaryota</taxon>
        <taxon>Metazoa</taxon>
        <taxon>Chordata</taxon>
        <taxon>Craniata</taxon>
        <taxon>Vertebrata</taxon>
        <taxon>Euteleostomi</taxon>
        <taxon>Lepidosauria</taxon>
        <taxon>Squamata</taxon>
        <taxon>Bifurcata</taxon>
        <taxon>Unidentata</taxon>
        <taxon>Episquamata</taxon>
        <taxon>Toxicofera</taxon>
        <taxon>Iguania</taxon>
        <taxon>Phrynosomatidae</taxon>
        <taxon>Phrynosomatinae</taxon>
        <taxon>Phrynosoma</taxon>
    </lineage>
</organism>
<feature type="transmembrane region" description="Helical" evidence="9">
    <location>
        <begin position="88"/>
        <end position="111"/>
    </location>
</feature>
<keyword evidence="4 9" id="KW-0812">Transmembrane</keyword>
<name>A0ABQ7TKY9_PHRPL</name>
<keyword evidence="6 9" id="KW-1133">Transmembrane helix</keyword>
<evidence type="ECO:0000256" key="4">
    <source>
        <dbReference type="ARBA" id="ARBA00022692"/>
    </source>
</evidence>
<gene>
    <name evidence="10" type="ORF">JD844_012647</name>
</gene>
<accession>A0ABQ7TKY9</accession>
<evidence type="ECO:0000256" key="6">
    <source>
        <dbReference type="ARBA" id="ARBA00022989"/>
    </source>
</evidence>
<dbReference type="PANTHER" id="PTHR13117:SF5">
    <property type="entry name" value="PROTEIN RFT1 HOMOLOG"/>
    <property type="match status" value="1"/>
</dbReference>
<comment type="caution">
    <text evidence="10">The sequence shown here is derived from an EMBL/GenBank/DDBJ whole genome shotgun (WGS) entry which is preliminary data.</text>
</comment>
<dbReference type="PANTHER" id="PTHR13117">
    <property type="entry name" value="ENDOPLASMIC RETICULUM MULTISPAN TRANSMEMBRANE PROTEIN-RELATED"/>
    <property type="match status" value="1"/>
</dbReference>
<evidence type="ECO:0000313" key="11">
    <source>
        <dbReference type="Proteomes" id="UP000826234"/>
    </source>
</evidence>
<sequence>MLALSFVFLCMSYFLTYWQGSIGFIFANCFNMGIRIAHSIHYIYRYFEESPYRPLKGLLISPLLTVVYVISGITTGVSEVFLCCDNGWIARLIHVAVGAVCFIATLATIFFTETKLIYFVRTHILSRYSKEGLK</sequence>
<keyword evidence="7 9" id="KW-0472">Membrane</keyword>
<comment type="caution">
    <text evidence="9">Lacks conserved residue(s) required for the propagation of feature annotation.</text>
</comment>
<keyword evidence="11" id="KW-1185">Reference proteome</keyword>
<reference evidence="10 11" key="1">
    <citation type="journal article" date="2022" name="Gigascience">
        <title>A chromosome-level genome assembly and annotation of the desert horned lizard, Phrynosoma platyrhinos, provides insight into chromosomal rearrangements among reptiles.</title>
        <authorList>
            <person name="Koochekian N."/>
            <person name="Ascanio A."/>
            <person name="Farleigh K."/>
            <person name="Card D.C."/>
            <person name="Schield D.R."/>
            <person name="Castoe T.A."/>
            <person name="Jezkova T."/>
        </authorList>
    </citation>
    <scope>NUCLEOTIDE SEQUENCE [LARGE SCALE GENOMIC DNA]</scope>
    <source>
        <strain evidence="10">NK-2021</strain>
    </source>
</reference>
<comment type="similarity">
    <text evidence="3 9">Belongs to the RFT1 family.</text>
</comment>
<feature type="transmembrane region" description="Helical" evidence="9">
    <location>
        <begin position="55"/>
        <end position="76"/>
    </location>
</feature>
<dbReference type="InterPro" id="IPR007594">
    <property type="entry name" value="RFT1"/>
</dbReference>
<evidence type="ECO:0000256" key="7">
    <source>
        <dbReference type="ARBA" id="ARBA00023136"/>
    </source>
</evidence>